<comment type="caution">
    <text evidence="10">The sequence shown here is derived from an EMBL/GenBank/DDBJ whole genome shotgun (WGS) entry which is preliminary data.</text>
</comment>
<dbReference type="EC" id="1.1.1.234" evidence="4"/>
<dbReference type="GO" id="GO:0009813">
    <property type="term" value="P:flavonoid biosynthetic process"/>
    <property type="evidence" value="ECO:0007669"/>
    <property type="project" value="UniProtKB-KW"/>
</dbReference>
<dbReference type="GO" id="GO:0047890">
    <property type="term" value="F:flavanone 4-reductase activity"/>
    <property type="evidence" value="ECO:0007669"/>
    <property type="project" value="UniProtKB-EC"/>
</dbReference>
<evidence type="ECO:0000313" key="11">
    <source>
        <dbReference type="Proteomes" id="UP001465755"/>
    </source>
</evidence>
<proteinExistence type="inferred from homology"/>
<protein>
    <recommendedName>
        <fullName evidence="6">Flavanone 4-reductase</fullName>
        <ecNumber evidence="5">1.1.1.219</ecNumber>
        <ecNumber evidence="4">1.1.1.234</ecNumber>
    </recommendedName>
</protein>
<keyword evidence="1" id="KW-0560">Oxidoreductase</keyword>
<dbReference type="FunFam" id="3.40.50.720:FF:000085">
    <property type="entry name" value="Dihydroflavonol reductase"/>
    <property type="match status" value="1"/>
</dbReference>
<evidence type="ECO:0000256" key="7">
    <source>
        <dbReference type="ARBA" id="ARBA00048870"/>
    </source>
</evidence>
<comment type="catalytic activity">
    <reaction evidence="8">
        <text>a (2R,3S,4S)-leucoanthocyanidin + NADP(+) = a (2R,3R)-dihydroflavonol + NADPH + H(+)</text>
        <dbReference type="Rhea" id="RHEA:54444"/>
        <dbReference type="ChEBI" id="CHEBI:15378"/>
        <dbReference type="ChEBI" id="CHEBI:57783"/>
        <dbReference type="ChEBI" id="CHEBI:58349"/>
        <dbReference type="ChEBI" id="CHEBI:138176"/>
        <dbReference type="ChEBI" id="CHEBI:138188"/>
        <dbReference type="EC" id="1.1.1.219"/>
    </reaction>
</comment>
<evidence type="ECO:0000256" key="5">
    <source>
        <dbReference type="ARBA" id="ARBA00039057"/>
    </source>
</evidence>
<dbReference type="AlphaFoldDB" id="A0AAW1PJX6"/>
<dbReference type="Pfam" id="PF01370">
    <property type="entry name" value="Epimerase"/>
    <property type="match status" value="1"/>
</dbReference>
<dbReference type="InterPro" id="IPR036291">
    <property type="entry name" value="NAD(P)-bd_dom_sf"/>
</dbReference>
<dbReference type="InterPro" id="IPR001509">
    <property type="entry name" value="Epimerase_deHydtase"/>
</dbReference>
<organism evidence="10 11">
    <name type="scientific">Symbiochloris irregularis</name>
    <dbReference type="NCBI Taxonomy" id="706552"/>
    <lineage>
        <taxon>Eukaryota</taxon>
        <taxon>Viridiplantae</taxon>
        <taxon>Chlorophyta</taxon>
        <taxon>core chlorophytes</taxon>
        <taxon>Trebouxiophyceae</taxon>
        <taxon>Trebouxiales</taxon>
        <taxon>Trebouxiaceae</taxon>
        <taxon>Symbiochloris</taxon>
    </lineage>
</organism>
<dbReference type="EC" id="1.1.1.219" evidence="5"/>
<evidence type="ECO:0000313" key="10">
    <source>
        <dbReference type="EMBL" id="KAK9808369.1"/>
    </source>
</evidence>
<evidence type="ECO:0000256" key="2">
    <source>
        <dbReference type="ARBA" id="ARBA00023241"/>
    </source>
</evidence>
<dbReference type="SUPFAM" id="SSF51735">
    <property type="entry name" value="NAD(P)-binding Rossmann-fold domains"/>
    <property type="match status" value="1"/>
</dbReference>
<evidence type="ECO:0000256" key="6">
    <source>
        <dbReference type="ARBA" id="ARBA00042087"/>
    </source>
</evidence>
<dbReference type="PANTHER" id="PTHR10366">
    <property type="entry name" value="NAD DEPENDENT EPIMERASE/DEHYDRATASE"/>
    <property type="match status" value="1"/>
</dbReference>
<dbReference type="Gene3D" id="3.40.50.720">
    <property type="entry name" value="NAD(P)-binding Rossmann-like Domain"/>
    <property type="match status" value="1"/>
</dbReference>
<keyword evidence="2" id="KW-0284">Flavonoid biosynthesis</keyword>
<reference evidence="10 11" key="1">
    <citation type="journal article" date="2024" name="Nat. Commun.">
        <title>Phylogenomics reveals the evolutionary origins of lichenization in chlorophyte algae.</title>
        <authorList>
            <person name="Puginier C."/>
            <person name="Libourel C."/>
            <person name="Otte J."/>
            <person name="Skaloud P."/>
            <person name="Haon M."/>
            <person name="Grisel S."/>
            <person name="Petersen M."/>
            <person name="Berrin J.G."/>
            <person name="Delaux P.M."/>
            <person name="Dal Grande F."/>
            <person name="Keller J."/>
        </authorList>
    </citation>
    <scope>NUCLEOTIDE SEQUENCE [LARGE SCALE GENOMIC DNA]</scope>
    <source>
        <strain evidence="10 11">SAG 2036</strain>
    </source>
</reference>
<evidence type="ECO:0000256" key="4">
    <source>
        <dbReference type="ARBA" id="ARBA00039055"/>
    </source>
</evidence>
<sequence>MQVAVVTGASGYIAVQLVKQLLEKGYIVRGTVRSTKDTAKTEILTQLAGVLPGRLELHEADLLQEGSFDDVVQGADYVFHTASPVIKEPEDAQRDVIDPALNGTKNVLASVIKHKSGIKRVVMTSSVVAVSDFKSPPKNGSAFTEDDWAENSSLADPYRHSKVLAERHAWKVAEEQGFELVTILPTWVLGPILGTRLDSLSMLKTKDFVEGKSDELYGRMVDVRDVARAHILAAELPHAHGRYIVTDPHGYESGEFWEALNRRFPGKRYPSKPYKAGKNVIDISKATKDLGLTFISGPEVVCDAAGSLFAAGLAKPPDNAST</sequence>
<dbReference type="GO" id="GO:0045552">
    <property type="term" value="F:dihydroflavanol 4-reductase activity"/>
    <property type="evidence" value="ECO:0007669"/>
    <property type="project" value="UniProtKB-EC"/>
</dbReference>
<evidence type="ECO:0000256" key="8">
    <source>
        <dbReference type="ARBA" id="ARBA00049132"/>
    </source>
</evidence>
<gene>
    <name evidence="10" type="ORF">WJX73_007525</name>
</gene>
<evidence type="ECO:0000256" key="3">
    <source>
        <dbReference type="ARBA" id="ARBA00023445"/>
    </source>
</evidence>
<comment type="similarity">
    <text evidence="3">Belongs to the NAD(P)-dependent epimerase/dehydratase family. Dihydroflavonol-4-reductase subfamily.</text>
</comment>
<dbReference type="InterPro" id="IPR050425">
    <property type="entry name" value="NAD(P)_dehydrat-like"/>
</dbReference>
<accession>A0AAW1PJX6</accession>
<keyword evidence="11" id="KW-1185">Reference proteome</keyword>
<comment type="catalytic activity">
    <reaction evidence="7">
        <text>(2S)-flavan-4-ol + NADP(+) = (2S)-flavanone + NADPH + H(+)</text>
        <dbReference type="Rhea" id="RHEA:11228"/>
        <dbReference type="ChEBI" id="CHEBI:15378"/>
        <dbReference type="ChEBI" id="CHEBI:15605"/>
        <dbReference type="ChEBI" id="CHEBI:15606"/>
        <dbReference type="ChEBI" id="CHEBI:57783"/>
        <dbReference type="ChEBI" id="CHEBI:58349"/>
        <dbReference type="EC" id="1.1.1.234"/>
    </reaction>
</comment>
<name>A0AAW1PJX6_9CHLO</name>
<dbReference type="EMBL" id="JALJOQ010000024">
    <property type="protein sequence ID" value="KAK9808369.1"/>
    <property type="molecule type" value="Genomic_DNA"/>
</dbReference>
<dbReference type="PANTHER" id="PTHR10366:SF564">
    <property type="entry name" value="STEROL-4-ALPHA-CARBOXYLATE 3-DEHYDROGENASE, DECARBOXYLATING"/>
    <property type="match status" value="1"/>
</dbReference>
<dbReference type="Proteomes" id="UP001465755">
    <property type="component" value="Unassembled WGS sequence"/>
</dbReference>
<evidence type="ECO:0000256" key="1">
    <source>
        <dbReference type="ARBA" id="ARBA00023002"/>
    </source>
</evidence>
<evidence type="ECO:0000259" key="9">
    <source>
        <dbReference type="Pfam" id="PF01370"/>
    </source>
</evidence>
<feature type="domain" description="NAD-dependent epimerase/dehydratase" evidence="9">
    <location>
        <begin position="5"/>
        <end position="239"/>
    </location>
</feature>